<keyword evidence="9" id="KW-1185">Reference proteome</keyword>
<dbReference type="GO" id="GO:1990481">
    <property type="term" value="P:mRNA pseudouridine synthesis"/>
    <property type="evidence" value="ECO:0007669"/>
    <property type="project" value="TreeGrafter"/>
</dbReference>
<dbReference type="Proteomes" id="UP000572212">
    <property type="component" value="Unassembled WGS sequence"/>
</dbReference>
<proteinExistence type="inferred from homology"/>
<keyword evidence="3 5" id="KW-0819">tRNA processing</keyword>
<dbReference type="InterPro" id="IPR020103">
    <property type="entry name" value="PsdUridine_synth_cat_dom_sf"/>
</dbReference>
<evidence type="ECO:0000256" key="1">
    <source>
        <dbReference type="ARBA" id="ARBA00000385"/>
    </source>
</evidence>
<evidence type="ECO:0000313" key="9">
    <source>
        <dbReference type="Proteomes" id="UP000572212"/>
    </source>
</evidence>
<dbReference type="GO" id="GO:0160148">
    <property type="term" value="F:tRNA pseudouridine(55) synthase activity"/>
    <property type="evidence" value="ECO:0007669"/>
    <property type="project" value="UniProtKB-EC"/>
</dbReference>
<dbReference type="Pfam" id="PF16198">
    <property type="entry name" value="TruB_C_2"/>
    <property type="match status" value="1"/>
</dbReference>
<dbReference type="SUPFAM" id="SSF55120">
    <property type="entry name" value="Pseudouridine synthase"/>
    <property type="match status" value="1"/>
</dbReference>
<name>A0A841RIJ9_9BACI</name>
<dbReference type="Pfam" id="PF01509">
    <property type="entry name" value="TruB_N"/>
    <property type="match status" value="1"/>
</dbReference>
<dbReference type="EC" id="5.4.99.25" evidence="5"/>
<keyword evidence="4 5" id="KW-0413">Isomerase</keyword>
<evidence type="ECO:0000256" key="5">
    <source>
        <dbReference type="HAMAP-Rule" id="MF_01080"/>
    </source>
</evidence>
<sequence length="298" mass="34139">MDGILPIWKPIGMTSHDCVFKVRKHLRMKKVGHTGTLDPEVEGVLPLCLGKGTKIVPFLTDTDKMYKATLCLGKATDTEDQTGVTIETKEVKQPLNKEKIKEVIADFEGEVEQVVPLYSAVKVNGKKLYEYARQNIEVERPKRTIRIHTINFIETNYDENTQQQTITFEVECSKGTYIRTLCKDIGAVLGYPAHMKKLIRTKSGYFEREDTIPLDTLLTMDIEDIPKHVLPLVTGVSHLDVLSVDEEMKQRVSFGQKLRIPARRLITPKFRVEHQGELLAIYEYHENQEEIKPVRVFT</sequence>
<evidence type="ECO:0000313" key="8">
    <source>
        <dbReference type="EMBL" id="MBB6511483.1"/>
    </source>
</evidence>
<comment type="catalytic activity">
    <reaction evidence="1 5">
        <text>uridine(55) in tRNA = pseudouridine(55) in tRNA</text>
        <dbReference type="Rhea" id="RHEA:42532"/>
        <dbReference type="Rhea" id="RHEA-COMP:10101"/>
        <dbReference type="Rhea" id="RHEA-COMP:10102"/>
        <dbReference type="ChEBI" id="CHEBI:65314"/>
        <dbReference type="ChEBI" id="CHEBI:65315"/>
        <dbReference type="EC" id="5.4.99.25"/>
    </reaction>
</comment>
<dbReference type="GO" id="GO:0003723">
    <property type="term" value="F:RNA binding"/>
    <property type="evidence" value="ECO:0007669"/>
    <property type="project" value="InterPro"/>
</dbReference>
<dbReference type="GO" id="GO:0031119">
    <property type="term" value="P:tRNA pseudouridine synthesis"/>
    <property type="evidence" value="ECO:0007669"/>
    <property type="project" value="UniProtKB-UniRule"/>
</dbReference>
<organism evidence="8 9">
    <name type="scientific">Gracilibacillus halotolerans</name>
    <dbReference type="NCBI Taxonomy" id="74386"/>
    <lineage>
        <taxon>Bacteria</taxon>
        <taxon>Bacillati</taxon>
        <taxon>Bacillota</taxon>
        <taxon>Bacilli</taxon>
        <taxon>Bacillales</taxon>
        <taxon>Bacillaceae</taxon>
        <taxon>Gracilibacillus</taxon>
    </lineage>
</organism>
<evidence type="ECO:0000259" key="7">
    <source>
        <dbReference type="Pfam" id="PF16198"/>
    </source>
</evidence>
<comment type="caution">
    <text evidence="8">The sequence shown here is derived from an EMBL/GenBank/DDBJ whole genome shotgun (WGS) entry which is preliminary data.</text>
</comment>
<evidence type="ECO:0000256" key="3">
    <source>
        <dbReference type="ARBA" id="ARBA00022694"/>
    </source>
</evidence>
<dbReference type="NCBIfam" id="TIGR00431">
    <property type="entry name" value="TruB"/>
    <property type="match status" value="1"/>
</dbReference>
<dbReference type="PANTHER" id="PTHR13767">
    <property type="entry name" value="TRNA-PSEUDOURIDINE SYNTHASE"/>
    <property type="match status" value="1"/>
</dbReference>
<evidence type="ECO:0000259" key="6">
    <source>
        <dbReference type="Pfam" id="PF01509"/>
    </source>
</evidence>
<dbReference type="InterPro" id="IPR014780">
    <property type="entry name" value="tRNA_psdUridine_synth_TruB"/>
</dbReference>
<dbReference type="InterPro" id="IPR002501">
    <property type="entry name" value="PsdUridine_synth_N"/>
</dbReference>
<evidence type="ECO:0000256" key="4">
    <source>
        <dbReference type="ARBA" id="ARBA00023235"/>
    </source>
</evidence>
<dbReference type="CDD" id="cd02573">
    <property type="entry name" value="PseudoU_synth_EcTruB"/>
    <property type="match status" value="1"/>
</dbReference>
<comment type="function">
    <text evidence="5">Responsible for synthesis of pseudouridine from uracil-55 in the psi GC loop of transfer RNAs.</text>
</comment>
<dbReference type="PANTHER" id="PTHR13767:SF2">
    <property type="entry name" value="PSEUDOURIDYLATE SYNTHASE TRUB1"/>
    <property type="match status" value="1"/>
</dbReference>
<comment type="similarity">
    <text evidence="2 5">Belongs to the pseudouridine synthase TruB family. Type 1 subfamily.</text>
</comment>
<accession>A0A841RIJ9</accession>
<dbReference type="InterPro" id="IPR032819">
    <property type="entry name" value="TruB_C"/>
</dbReference>
<dbReference type="FunFam" id="3.30.2350.10:FF:000011">
    <property type="entry name" value="tRNA pseudouridine synthase B"/>
    <property type="match status" value="1"/>
</dbReference>
<dbReference type="RefSeq" id="WP_184243751.1">
    <property type="nucleotide sequence ID" value="NZ_BAAACU010000022.1"/>
</dbReference>
<feature type="active site" description="Nucleophile" evidence="5">
    <location>
        <position position="38"/>
    </location>
</feature>
<feature type="domain" description="tRNA pseudouridylate synthase B C-terminal" evidence="7">
    <location>
        <begin position="179"/>
        <end position="232"/>
    </location>
</feature>
<reference evidence="8 9" key="1">
    <citation type="submission" date="2020-08" db="EMBL/GenBank/DDBJ databases">
        <title>Genomic Encyclopedia of Type Strains, Phase IV (KMG-IV): sequencing the most valuable type-strain genomes for metagenomic binning, comparative biology and taxonomic classification.</title>
        <authorList>
            <person name="Goeker M."/>
        </authorList>
    </citation>
    <scope>NUCLEOTIDE SEQUENCE [LARGE SCALE GENOMIC DNA]</scope>
    <source>
        <strain evidence="8 9">DSM 11805</strain>
    </source>
</reference>
<dbReference type="HAMAP" id="MF_01080">
    <property type="entry name" value="TruB_bact"/>
    <property type="match status" value="1"/>
</dbReference>
<feature type="domain" description="Pseudouridine synthase II N-terminal" evidence="6">
    <location>
        <begin position="23"/>
        <end position="178"/>
    </location>
</feature>
<gene>
    <name evidence="5" type="primary">truB</name>
    <name evidence="8" type="ORF">GGQ92_000250</name>
</gene>
<dbReference type="EMBL" id="JACHON010000001">
    <property type="protein sequence ID" value="MBB6511483.1"/>
    <property type="molecule type" value="Genomic_DNA"/>
</dbReference>
<dbReference type="AlphaFoldDB" id="A0A841RIJ9"/>
<dbReference type="Gene3D" id="3.30.2350.10">
    <property type="entry name" value="Pseudouridine synthase"/>
    <property type="match status" value="1"/>
</dbReference>
<evidence type="ECO:0000256" key="2">
    <source>
        <dbReference type="ARBA" id="ARBA00005642"/>
    </source>
</evidence>
<protein>
    <recommendedName>
        <fullName evidence="5">tRNA pseudouridine synthase B</fullName>
        <ecNumber evidence="5">5.4.99.25</ecNumber>
    </recommendedName>
    <alternativeName>
        <fullName evidence="5">tRNA pseudouridine(55) synthase</fullName>
        <shortName evidence="5">Psi55 synthase</shortName>
    </alternativeName>
    <alternativeName>
        <fullName evidence="5">tRNA pseudouridylate synthase</fullName>
    </alternativeName>
    <alternativeName>
        <fullName evidence="5">tRNA-uridine isomerase</fullName>
    </alternativeName>
</protein>